<dbReference type="Proteomes" id="UP000017184">
    <property type="component" value="Chromosome"/>
</dbReference>
<protein>
    <submittedName>
        <fullName evidence="2">Uncharacterized protein</fullName>
    </submittedName>
</protein>
<dbReference type="EMBL" id="CP004885">
    <property type="protein sequence ID" value="AGX86633.1"/>
    <property type="molecule type" value="Genomic_DNA"/>
</dbReference>
<dbReference type="eggNOG" id="COG2856">
    <property type="taxonomic scope" value="Bacteria"/>
</dbReference>
<reference evidence="2 3" key="1">
    <citation type="journal article" date="2013" name="Genome Biol.">
        <title>Genomic analysis reveals key aspects of prokaryotic symbiosis in the phototrophic consortium "Chlorochromatium aggregatum".</title>
        <authorList>
            <person name="Liu Z."/>
            <person name="Muller J."/>
            <person name="Li T."/>
            <person name="Alvey R.M."/>
            <person name="Vogl K."/>
            <person name="Frigaard N.U."/>
            <person name="Rockwell N.C."/>
            <person name="Boyd E.S."/>
            <person name="Tomsho L.P."/>
            <person name="Schuster S.C."/>
            <person name="Henke P."/>
            <person name="Rohde M."/>
            <person name="Overmann J."/>
            <person name="Bryant D.A."/>
        </authorList>
    </citation>
    <scope>NUCLEOTIDE SEQUENCE [LARGE SCALE GENOMIC DNA]</scope>
    <source>
        <strain evidence="2">CR</strain>
    </source>
</reference>
<accession>U5N8P1</accession>
<keyword evidence="3" id="KW-1185">Reference proteome</keyword>
<dbReference type="RefSeq" id="WP_022771454.1">
    <property type="nucleotide sequence ID" value="NC_022576.1"/>
</dbReference>
<sequence>MDQAIQIGSEQGLFWTCHITPANARQEKGLGWGKLTLQVRGQPLWGCAPSASRQVTTPWPLVDFLSGLARIWPWLCLEEGYPIDINPEHIGHMMRSAEQRWEDLSPSQAEMEEDILFDFRQRHDLSLLFRGLNVHPLWNNPSPPPTTKSWRALPSQQPCTRVPPRLGSVGRIAGSRPLWNRSPIGTVWLNPPKEHRTFPGSESV</sequence>
<dbReference type="AlphaFoldDB" id="U5N8P1"/>
<organism evidence="2 3">
    <name type="scientific">Candidatus Symbiobacter mobilis CR</name>
    <dbReference type="NCBI Taxonomy" id="946483"/>
    <lineage>
        <taxon>Bacteria</taxon>
        <taxon>Pseudomonadati</taxon>
        <taxon>Pseudomonadota</taxon>
        <taxon>Betaproteobacteria</taxon>
        <taxon>Burkholderiales</taxon>
        <taxon>Comamonadaceae</taxon>
    </lineage>
</organism>
<gene>
    <name evidence="2" type="ORF">Cenrod_0519</name>
</gene>
<evidence type="ECO:0000256" key="1">
    <source>
        <dbReference type="SAM" id="MobiDB-lite"/>
    </source>
</evidence>
<dbReference type="HOGENOM" id="CLU_1341231_0_0_4"/>
<evidence type="ECO:0000313" key="2">
    <source>
        <dbReference type="EMBL" id="AGX86633.1"/>
    </source>
</evidence>
<proteinExistence type="predicted"/>
<feature type="region of interest" description="Disordered" evidence="1">
    <location>
        <begin position="143"/>
        <end position="167"/>
    </location>
</feature>
<dbReference type="KEGG" id="cbx:Cenrod_0519"/>
<evidence type="ECO:0000313" key="3">
    <source>
        <dbReference type="Proteomes" id="UP000017184"/>
    </source>
</evidence>
<name>U5N8P1_9BURK</name>
<dbReference type="STRING" id="946483.Cenrod_0519"/>